<accession>A0A7E4W107</accession>
<keyword evidence="1" id="KW-1185">Reference proteome</keyword>
<proteinExistence type="predicted"/>
<protein>
    <submittedName>
        <fullName evidence="2">S ribonuclease</fullName>
    </submittedName>
</protein>
<evidence type="ECO:0000313" key="2">
    <source>
        <dbReference type="WBParaSite" id="Pan_g5175.t1"/>
    </source>
</evidence>
<dbReference type="Proteomes" id="UP000492821">
    <property type="component" value="Unassembled WGS sequence"/>
</dbReference>
<organism evidence="1 2">
    <name type="scientific">Panagrellus redivivus</name>
    <name type="common">Microworm</name>
    <dbReference type="NCBI Taxonomy" id="6233"/>
    <lineage>
        <taxon>Eukaryota</taxon>
        <taxon>Metazoa</taxon>
        <taxon>Ecdysozoa</taxon>
        <taxon>Nematoda</taxon>
        <taxon>Chromadorea</taxon>
        <taxon>Rhabditida</taxon>
        <taxon>Tylenchina</taxon>
        <taxon>Panagrolaimomorpha</taxon>
        <taxon>Panagrolaimoidea</taxon>
        <taxon>Panagrolaimidae</taxon>
        <taxon>Panagrellus</taxon>
    </lineage>
</organism>
<evidence type="ECO:0000313" key="1">
    <source>
        <dbReference type="Proteomes" id="UP000492821"/>
    </source>
</evidence>
<dbReference type="AlphaFoldDB" id="A0A7E4W107"/>
<reference evidence="2" key="2">
    <citation type="submission" date="2020-10" db="UniProtKB">
        <authorList>
            <consortium name="WormBaseParasite"/>
        </authorList>
    </citation>
    <scope>IDENTIFICATION</scope>
</reference>
<name>A0A7E4W107_PANRE</name>
<dbReference type="WBParaSite" id="Pan_g5175.t1">
    <property type="protein sequence ID" value="Pan_g5175.t1"/>
    <property type="gene ID" value="Pan_g5175"/>
</dbReference>
<reference evidence="1" key="1">
    <citation type="journal article" date="2013" name="Genetics">
        <title>The draft genome and transcriptome of Panagrellus redivivus are shaped by the harsh demands of a free-living lifestyle.</title>
        <authorList>
            <person name="Srinivasan J."/>
            <person name="Dillman A.R."/>
            <person name="Macchietto M.G."/>
            <person name="Heikkinen L."/>
            <person name="Lakso M."/>
            <person name="Fracchia K.M."/>
            <person name="Antoshechkin I."/>
            <person name="Mortazavi A."/>
            <person name="Wong G."/>
            <person name="Sternberg P.W."/>
        </authorList>
    </citation>
    <scope>NUCLEOTIDE SEQUENCE [LARGE SCALE GENOMIC DNA]</scope>
    <source>
        <strain evidence="1">MT8872</strain>
    </source>
</reference>
<sequence>MDFHIDNNDQTSAINCSSTAASPQAVLAIPSKTSTVEQTVFKIVEDLMDVVKIVTADYETPPKKMKKLMSVAANIQNVEEMITKELEVMEECIMSAEAKASIDDFQLESYDAILKILEDIVRI</sequence>